<evidence type="ECO:0000313" key="3">
    <source>
        <dbReference type="Proteomes" id="UP000195402"/>
    </source>
</evidence>
<protein>
    <recommendedName>
        <fullName evidence="4">Thionin-like protein 2</fullName>
    </recommendedName>
</protein>
<dbReference type="AlphaFoldDB" id="A0A200QD67"/>
<evidence type="ECO:0000256" key="1">
    <source>
        <dbReference type="SAM" id="SignalP"/>
    </source>
</evidence>
<dbReference type="PANTHER" id="PTHR36312">
    <property type="entry name" value="THIONIN-LIKE PROTEIN 1"/>
    <property type="match status" value="1"/>
</dbReference>
<feature type="signal peptide" evidence="1">
    <location>
        <begin position="1"/>
        <end position="29"/>
    </location>
</feature>
<comment type="caution">
    <text evidence="2">The sequence shown here is derived from an EMBL/GenBank/DDBJ whole genome shotgun (WGS) entry which is preliminary data.</text>
</comment>
<evidence type="ECO:0008006" key="4">
    <source>
        <dbReference type="Google" id="ProtNLM"/>
    </source>
</evidence>
<dbReference type="PANTHER" id="PTHR36312:SF1">
    <property type="entry name" value="OS01G0594500 PROTEIN"/>
    <property type="match status" value="1"/>
</dbReference>
<feature type="chain" id="PRO_5012849151" description="Thionin-like protein 2" evidence="1">
    <location>
        <begin position="30"/>
        <end position="109"/>
    </location>
</feature>
<dbReference type="OrthoDB" id="653285at2759"/>
<name>A0A200QD67_MACCD</name>
<organism evidence="2 3">
    <name type="scientific">Macleaya cordata</name>
    <name type="common">Five-seeded plume-poppy</name>
    <name type="synonym">Bocconia cordata</name>
    <dbReference type="NCBI Taxonomy" id="56857"/>
    <lineage>
        <taxon>Eukaryota</taxon>
        <taxon>Viridiplantae</taxon>
        <taxon>Streptophyta</taxon>
        <taxon>Embryophyta</taxon>
        <taxon>Tracheophyta</taxon>
        <taxon>Spermatophyta</taxon>
        <taxon>Magnoliopsida</taxon>
        <taxon>Ranunculales</taxon>
        <taxon>Papaveraceae</taxon>
        <taxon>Papaveroideae</taxon>
        <taxon>Macleaya</taxon>
    </lineage>
</organism>
<evidence type="ECO:0000313" key="2">
    <source>
        <dbReference type="EMBL" id="OVA08414.1"/>
    </source>
</evidence>
<dbReference type="InParanoid" id="A0A200QD67"/>
<gene>
    <name evidence="2" type="ORF">BVC80_209g148</name>
</gene>
<dbReference type="InterPro" id="IPR038975">
    <property type="entry name" value="THNL"/>
</dbReference>
<accession>A0A200QD67</accession>
<reference evidence="2 3" key="1">
    <citation type="journal article" date="2017" name="Mol. Plant">
        <title>The Genome of Medicinal Plant Macleaya cordata Provides New Insights into Benzylisoquinoline Alkaloids Metabolism.</title>
        <authorList>
            <person name="Liu X."/>
            <person name="Liu Y."/>
            <person name="Huang P."/>
            <person name="Ma Y."/>
            <person name="Qing Z."/>
            <person name="Tang Q."/>
            <person name="Cao H."/>
            <person name="Cheng P."/>
            <person name="Zheng Y."/>
            <person name="Yuan Z."/>
            <person name="Zhou Y."/>
            <person name="Liu J."/>
            <person name="Tang Z."/>
            <person name="Zhuo Y."/>
            <person name="Zhang Y."/>
            <person name="Yu L."/>
            <person name="Huang J."/>
            <person name="Yang P."/>
            <person name="Peng Q."/>
            <person name="Zhang J."/>
            <person name="Jiang W."/>
            <person name="Zhang Z."/>
            <person name="Lin K."/>
            <person name="Ro D.K."/>
            <person name="Chen X."/>
            <person name="Xiong X."/>
            <person name="Shang Y."/>
            <person name="Huang S."/>
            <person name="Zeng J."/>
        </authorList>
    </citation>
    <scope>NUCLEOTIDE SEQUENCE [LARGE SCALE GENOMIC DNA]</scope>
    <source>
        <strain evidence="3">cv. BLH2017</strain>
        <tissue evidence="2">Root</tissue>
    </source>
</reference>
<dbReference type="OMA" id="CIDRCAI"/>
<proteinExistence type="predicted"/>
<dbReference type="Proteomes" id="UP000195402">
    <property type="component" value="Unassembled WGS sequence"/>
</dbReference>
<dbReference type="EMBL" id="MVGT01002328">
    <property type="protein sequence ID" value="OVA08414.1"/>
    <property type="molecule type" value="Genomic_DNA"/>
</dbReference>
<keyword evidence="1" id="KW-0732">Signal</keyword>
<keyword evidence="3" id="KW-1185">Reference proteome</keyword>
<sequence>MEGNKSVKPIAVMLITVLVLGMFVGQTTADFKSCYTACFLFCAPFKASIICGAKCLKECLFPSNDLLLYCNLDCATSACTSISTPQDPRADEVEGCVNSCSDECAVQKY</sequence>